<dbReference type="EMBL" id="JH603169">
    <property type="protein sequence ID" value="EIC21862.1"/>
    <property type="molecule type" value="Genomic_DNA"/>
</dbReference>
<name>H8Z3F4_9GAMM</name>
<feature type="compositionally biased region" description="Basic and acidic residues" evidence="1">
    <location>
        <begin position="7"/>
        <end position="16"/>
    </location>
</feature>
<dbReference type="eggNOG" id="COG1597">
    <property type="taxonomic scope" value="Bacteria"/>
</dbReference>
<dbReference type="InterPro" id="IPR017438">
    <property type="entry name" value="ATP-NAD_kinase_N"/>
</dbReference>
<dbReference type="Proteomes" id="UP000002964">
    <property type="component" value="Unassembled WGS sequence"/>
</dbReference>
<dbReference type="Gene3D" id="3.40.50.10330">
    <property type="entry name" value="Probable inorganic polyphosphate/atp-NAD kinase, domain 1"/>
    <property type="match status" value="1"/>
</dbReference>
<dbReference type="Pfam" id="PF19279">
    <property type="entry name" value="YegS_C"/>
    <property type="match status" value="1"/>
</dbReference>
<gene>
    <name evidence="3" type="ORF">Thi970DRAFT_02095</name>
</gene>
<evidence type="ECO:0000259" key="2">
    <source>
        <dbReference type="PROSITE" id="PS50146"/>
    </source>
</evidence>
<sequence length="336" mass="37520">MAESLETDLKHPEKPPTARPSFWSQPSARASGSGRVLAVVNPSAGELVASESFDVPLLKPLQAQLSSYGVKLEQLVLKPQGFGPALRARLGDDLLAIYVFGGDGTVLAVVEALGEDRVPIAILPQGTMNWMARDLGIPAESEQAMRVLLDPEVRLIDLGQVNGHPFLCACMLGIAALLARYRERDRHRSRWWRWPVLFFAALRLWGRYPYLRMTLVGDGERQRLRSRTLVVVNNRLERALRRLPFRDRLDGGVLELYAMRRASVQRLRALLGRLMAGSWGMDDVLLTQTSAAVRIEVAGLNHLPVLVDGEIRRLQTPLSFSLQPRTLPMLVPREDS</sequence>
<dbReference type="Gene3D" id="2.60.200.40">
    <property type="match status" value="1"/>
</dbReference>
<protein>
    <submittedName>
        <fullName evidence="3">Sphingosine/diacylglycerol kinase-like enzyme</fullName>
    </submittedName>
</protein>
<dbReference type="GO" id="GO:0016301">
    <property type="term" value="F:kinase activity"/>
    <property type="evidence" value="ECO:0007669"/>
    <property type="project" value="UniProtKB-KW"/>
</dbReference>
<dbReference type="Pfam" id="PF00781">
    <property type="entry name" value="DAGK_cat"/>
    <property type="match status" value="1"/>
</dbReference>
<dbReference type="SUPFAM" id="SSF111331">
    <property type="entry name" value="NAD kinase/diacylglycerol kinase-like"/>
    <property type="match status" value="1"/>
</dbReference>
<proteinExistence type="predicted"/>
<feature type="domain" description="DAGKc" evidence="2">
    <location>
        <begin position="31"/>
        <end position="165"/>
    </location>
</feature>
<dbReference type="HOGENOM" id="CLU_045532_5_1_6"/>
<reference evidence="4" key="1">
    <citation type="submission" date="2011-06" db="EMBL/GenBank/DDBJ databases">
        <authorList>
            <consortium name="US DOE Joint Genome Institute (JGI-PGF)"/>
            <person name="Lucas S."/>
            <person name="Han J."/>
            <person name="Lapidus A."/>
            <person name="Cheng J.-F."/>
            <person name="Goodwin L."/>
            <person name="Pitluck S."/>
            <person name="Peters L."/>
            <person name="Land M.L."/>
            <person name="Hauser L."/>
            <person name="Vogl K."/>
            <person name="Liu Z."/>
            <person name="Overmann J."/>
            <person name="Frigaard N.-U."/>
            <person name="Bryant D.A."/>
            <person name="Woyke T.J."/>
        </authorList>
    </citation>
    <scope>NUCLEOTIDE SEQUENCE [LARGE SCALE GENOMIC DNA]</scope>
    <source>
        <strain evidence="4">970</strain>
    </source>
</reference>
<dbReference type="STRING" id="631362.Thi970DRAFT_02095"/>
<dbReference type="InterPro" id="IPR001206">
    <property type="entry name" value="Diacylglycerol_kinase_cat_dom"/>
</dbReference>
<dbReference type="RefSeq" id="WP_009148446.1">
    <property type="nucleotide sequence ID" value="NZ_CP121471.1"/>
</dbReference>
<accession>H8Z3F4</accession>
<evidence type="ECO:0000256" key="1">
    <source>
        <dbReference type="SAM" id="MobiDB-lite"/>
    </source>
</evidence>
<evidence type="ECO:0000313" key="3">
    <source>
        <dbReference type="EMBL" id="EIC21862.1"/>
    </source>
</evidence>
<evidence type="ECO:0000313" key="4">
    <source>
        <dbReference type="Proteomes" id="UP000002964"/>
    </source>
</evidence>
<dbReference type="InterPro" id="IPR016064">
    <property type="entry name" value="NAD/diacylglycerol_kinase_sf"/>
</dbReference>
<dbReference type="OrthoDB" id="142078at2"/>
<dbReference type="SMART" id="SM00046">
    <property type="entry name" value="DAGKc"/>
    <property type="match status" value="1"/>
</dbReference>
<organism evidence="3 4">
    <name type="scientific">Thiorhodovibrio frisius</name>
    <dbReference type="NCBI Taxonomy" id="631362"/>
    <lineage>
        <taxon>Bacteria</taxon>
        <taxon>Pseudomonadati</taxon>
        <taxon>Pseudomonadota</taxon>
        <taxon>Gammaproteobacteria</taxon>
        <taxon>Chromatiales</taxon>
        <taxon>Chromatiaceae</taxon>
        <taxon>Thiorhodovibrio</taxon>
    </lineage>
</organism>
<dbReference type="InterPro" id="IPR045540">
    <property type="entry name" value="YegS/DAGK_C"/>
</dbReference>
<keyword evidence="3" id="KW-0418">Kinase</keyword>
<feature type="region of interest" description="Disordered" evidence="1">
    <location>
        <begin position="1"/>
        <end position="28"/>
    </location>
</feature>
<reference evidence="3 4" key="2">
    <citation type="submission" date="2011-11" db="EMBL/GenBank/DDBJ databases">
        <authorList>
            <consortium name="US DOE Joint Genome Institute"/>
            <person name="Lucas S."/>
            <person name="Han J."/>
            <person name="Lapidus A."/>
            <person name="Cheng J.-F."/>
            <person name="Goodwin L."/>
            <person name="Pitluck S."/>
            <person name="Peters L."/>
            <person name="Ovchinnikova G."/>
            <person name="Zhang X."/>
            <person name="Detter J.C."/>
            <person name="Han C."/>
            <person name="Tapia R."/>
            <person name="Land M."/>
            <person name="Hauser L."/>
            <person name="Kyrpides N."/>
            <person name="Ivanova N."/>
            <person name="Pagani I."/>
            <person name="Vogl K."/>
            <person name="Liu Z."/>
            <person name="Overmann J."/>
            <person name="Frigaard N.-U."/>
            <person name="Bryant D."/>
            <person name="Woyke T."/>
        </authorList>
    </citation>
    <scope>NUCLEOTIDE SEQUENCE [LARGE SCALE GENOMIC DNA]</scope>
    <source>
        <strain evidence="3 4">970</strain>
    </source>
</reference>
<dbReference type="AlphaFoldDB" id="H8Z3F4"/>
<keyword evidence="4" id="KW-1185">Reference proteome</keyword>
<keyword evidence="3" id="KW-0808">Transferase</keyword>
<dbReference type="PROSITE" id="PS50146">
    <property type="entry name" value="DAGK"/>
    <property type="match status" value="1"/>
</dbReference>